<evidence type="ECO:0000313" key="3">
    <source>
        <dbReference type="Proteomes" id="UP000789342"/>
    </source>
</evidence>
<dbReference type="Proteomes" id="UP000789342">
    <property type="component" value="Unassembled WGS sequence"/>
</dbReference>
<dbReference type="InterPro" id="IPR013761">
    <property type="entry name" value="SAM/pointed_sf"/>
</dbReference>
<feature type="transmembrane region" description="Helical" evidence="1">
    <location>
        <begin position="7"/>
        <end position="25"/>
    </location>
</feature>
<evidence type="ECO:0000313" key="2">
    <source>
        <dbReference type="EMBL" id="CAG8493255.1"/>
    </source>
</evidence>
<dbReference type="Gene3D" id="1.10.150.50">
    <property type="entry name" value="Transcription Factor, Ets-1"/>
    <property type="match status" value="1"/>
</dbReference>
<protein>
    <submittedName>
        <fullName evidence="2">1859_t:CDS:1</fullName>
    </submittedName>
</protein>
<proteinExistence type="predicted"/>
<keyword evidence="3" id="KW-1185">Reference proteome</keyword>
<gene>
    <name evidence="2" type="ORF">AMORRO_LOCUS2883</name>
</gene>
<name>A0A9N8WLJ9_9GLOM</name>
<keyword evidence="1" id="KW-0472">Membrane</keyword>
<organism evidence="2 3">
    <name type="scientific">Acaulospora morrowiae</name>
    <dbReference type="NCBI Taxonomy" id="94023"/>
    <lineage>
        <taxon>Eukaryota</taxon>
        <taxon>Fungi</taxon>
        <taxon>Fungi incertae sedis</taxon>
        <taxon>Mucoromycota</taxon>
        <taxon>Glomeromycotina</taxon>
        <taxon>Glomeromycetes</taxon>
        <taxon>Diversisporales</taxon>
        <taxon>Acaulosporaceae</taxon>
        <taxon>Acaulospora</taxon>
    </lineage>
</organism>
<keyword evidence="1" id="KW-1133">Transmembrane helix</keyword>
<dbReference type="OrthoDB" id="19861at2759"/>
<sequence length="351" mass="40236">MTYSDRLYWITVINTFLMFNVAGFSTNVPVILPSDLPTVEEVRGFNTEELNGFLKRRLNDIDDQTDTLTSQKVRGLTFLKLTRDNLLSIQIPLGPAIEIVELINEIQGGKKPLAVIKEHVLYVRKSYVDLYHIVTNENCNPKTDATVIFKALDDKILYCFEDSNLFVGDFEEFLERLCNPQTWYLVDGTVPSDVLARTVISASSKKELETCRLGVFLEHLLFVRKIPMSRGKQTILSNRNEVKKMSLERVKQALSEIRDFRKLIRCFSENENILNSAITLFIGGLTLSTENNLSHVPLVVFLIKSKKKLEDSRWNDLFLKIQYPGDPSSSRGIMFESHILHLFKLGVKRLN</sequence>
<evidence type="ECO:0000256" key="1">
    <source>
        <dbReference type="SAM" id="Phobius"/>
    </source>
</evidence>
<reference evidence="2" key="1">
    <citation type="submission" date="2021-06" db="EMBL/GenBank/DDBJ databases">
        <authorList>
            <person name="Kallberg Y."/>
            <person name="Tangrot J."/>
            <person name="Rosling A."/>
        </authorList>
    </citation>
    <scope>NUCLEOTIDE SEQUENCE</scope>
    <source>
        <strain evidence="2">CL551</strain>
    </source>
</reference>
<dbReference type="EMBL" id="CAJVPV010001310">
    <property type="protein sequence ID" value="CAG8493255.1"/>
    <property type="molecule type" value="Genomic_DNA"/>
</dbReference>
<dbReference type="AlphaFoldDB" id="A0A9N8WLJ9"/>
<comment type="caution">
    <text evidence="2">The sequence shown here is derived from an EMBL/GenBank/DDBJ whole genome shotgun (WGS) entry which is preliminary data.</text>
</comment>
<accession>A0A9N8WLJ9</accession>
<keyword evidence="1" id="KW-0812">Transmembrane</keyword>